<name>A0A0A7LAF4_9ARCH</name>
<keyword evidence="3" id="KW-1185">Reference proteome</keyword>
<dbReference type="AlphaFoldDB" id="A0A0A7LAF4"/>
<dbReference type="RefSeq" id="WP_048111439.1">
    <property type="nucleotide sequence ID" value="NZ_CP010070.1"/>
</dbReference>
<dbReference type="STRING" id="1577791.Mpt1_c01950"/>
<dbReference type="Proteomes" id="UP000030787">
    <property type="component" value="Chromosome"/>
</dbReference>
<dbReference type="GeneID" id="24817870"/>
<dbReference type="KEGG" id="mear:Mpt1_c01950"/>
<dbReference type="Pfam" id="PF00149">
    <property type="entry name" value="Metallophos"/>
    <property type="match status" value="1"/>
</dbReference>
<dbReference type="CDD" id="cd07391">
    <property type="entry name" value="MPP_PF1019"/>
    <property type="match status" value="1"/>
</dbReference>
<dbReference type="HOGENOM" id="CLU_075478_0_1_2"/>
<proteinExistence type="predicted"/>
<dbReference type="NCBIfam" id="TIGR00024">
    <property type="entry name" value="SbcD_rel_arch"/>
    <property type="match status" value="1"/>
</dbReference>
<dbReference type="EMBL" id="CP010070">
    <property type="protein sequence ID" value="AIZ56095.1"/>
    <property type="molecule type" value="Genomic_DNA"/>
</dbReference>
<dbReference type="SUPFAM" id="SSF56300">
    <property type="entry name" value="Metallo-dependent phosphatases"/>
    <property type="match status" value="1"/>
</dbReference>
<dbReference type="InterPro" id="IPR024173">
    <property type="entry name" value="Pesterase_MJ0037-like"/>
</dbReference>
<gene>
    <name evidence="2" type="ORF">Mpt1_c01950</name>
</gene>
<dbReference type="InterPro" id="IPR029052">
    <property type="entry name" value="Metallo-depent_PP-like"/>
</dbReference>
<protein>
    <submittedName>
        <fullName evidence="2">Calcineurin-like phosphoesterase</fullName>
    </submittedName>
</protein>
<accession>A0A0A7LAF4</accession>
<dbReference type="PANTHER" id="PTHR39323">
    <property type="entry name" value="BLR1149 PROTEIN"/>
    <property type="match status" value="1"/>
</dbReference>
<dbReference type="InterPro" id="IPR004843">
    <property type="entry name" value="Calcineurin-like_PHP"/>
</dbReference>
<feature type="domain" description="Calcineurin-like phosphoesterase" evidence="1">
    <location>
        <begin position="29"/>
        <end position="120"/>
    </location>
</feature>
<reference evidence="2 3" key="1">
    <citation type="journal article" date="2014" name="Appl. Environ. Microbiol.">
        <title>Comparative Genome Analysis of 'Candidatus Methanoplasma termitum' Indicates a New Mode of Energy Metabolism in the Seventh Order of Methanogens.</title>
        <authorList>
            <person name="Lang K."/>
            <person name="Schuldes J."/>
            <person name="Klingl A."/>
            <person name="Poehlein A."/>
            <person name="Daniel R."/>
            <person name="Brune A."/>
        </authorList>
    </citation>
    <scope>NUCLEOTIDE SEQUENCE [LARGE SCALE GENOMIC DNA]</scope>
    <source>
        <strain evidence="3">Mpt1</strain>
    </source>
</reference>
<dbReference type="Gene3D" id="3.60.21.10">
    <property type="match status" value="1"/>
</dbReference>
<evidence type="ECO:0000313" key="3">
    <source>
        <dbReference type="Proteomes" id="UP000030787"/>
    </source>
</evidence>
<dbReference type="PIRSF" id="PIRSF000887">
    <property type="entry name" value="Pesterase_MJ0037"/>
    <property type="match status" value="1"/>
</dbReference>
<organism evidence="2 3">
    <name type="scientific">Candidatus Methanoplasma termitum</name>
    <dbReference type="NCBI Taxonomy" id="1577791"/>
    <lineage>
        <taxon>Archaea</taxon>
        <taxon>Methanobacteriati</taxon>
        <taxon>Thermoplasmatota</taxon>
        <taxon>Thermoplasmata</taxon>
        <taxon>Methanomassiliicoccales</taxon>
        <taxon>Methanomassiliicoccaceae</taxon>
        <taxon>Candidatus Methanoplasma</taxon>
    </lineage>
</organism>
<dbReference type="PANTHER" id="PTHR39323:SF1">
    <property type="entry name" value="BLR1149 PROTEIN"/>
    <property type="match status" value="1"/>
</dbReference>
<dbReference type="OrthoDB" id="18264at2157"/>
<evidence type="ECO:0000259" key="1">
    <source>
        <dbReference type="Pfam" id="PF00149"/>
    </source>
</evidence>
<sequence>MHLGDMRSCEILPGVKVTNDRCLILDEGPTAVLGDLHLGYESALEEEGMYIPRINTESIRDAMNDMLSRYEPKRVVLLGDIKHDFKRSKWEAKAEVKRIMELLTEASDVIVVKGNHDNFLQNILSDIGLLAVDYVDIYGFRMEHGHVDSGVRPVIIGHEHPSVRIPGVMSGGMKMQCFVHQKEDGIIVLPPFSPFSSGNDLVIDGKCVMAPALCNSDYSEADIYGISEVGIMKLGKLREVMEINL</sequence>
<dbReference type="InterPro" id="IPR004376">
    <property type="entry name" value="Pesterase_MJ0037"/>
</dbReference>
<dbReference type="GO" id="GO:0016787">
    <property type="term" value="F:hydrolase activity"/>
    <property type="evidence" value="ECO:0007669"/>
    <property type="project" value="InterPro"/>
</dbReference>
<evidence type="ECO:0000313" key="2">
    <source>
        <dbReference type="EMBL" id="AIZ56095.1"/>
    </source>
</evidence>